<dbReference type="GO" id="GO:0005829">
    <property type="term" value="C:cytosol"/>
    <property type="evidence" value="ECO:0007669"/>
    <property type="project" value="TreeGrafter"/>
</dbReference>
<sequence length="63" mass="7286">MNDKVESEHAVVISEDGRHSIWPSFRPLPWGWREEGYRGPREACLAHIEQVWTDMRPVKGAGK</sequence>
<name>A0A4V1E0T4_9RHOB</name>
<dbReference type="InterPro" id="IPR005153">
    <property type="entry name" value="MbtH-like_dom"/>
</dbReference>
<dbReference type="SUPFAM" id="SSF160582">
    <property type="entry name" value="MbtH-like"/>
    <property type="match status" value="1"/>
</dbReference>
<protein>
    <submittedName>
        <fullName evidence="2">MbtH family NRPS accessory protein</fullName>
    </submittedName>
</protein>
<evidence type="ECO:0000313" key="3">
    <source>
        <dbReference type="Proteomes" id="UP000298631"/>
    </source>
</evidence>
<dbReference type="OrthoDB" id="7584480at2"/>
<keyword evidence="3" id="KW-1185">Reference proteome</keyword>
<proteinExistence type="predicted"/>
<dbReference type="InterPro" id="IPR037407">
    <property type="entry name" value="MLP_fam"/>
</dbReference>
<evidence type="ECO:0000259" key="1">
    <source>
        <dbReference type="SMART" id="SM00923"/>
    </source>
</evidence>
<dbReference type="Gene3D" id="3.90.820.10">
    <property type="entry name" value="Structural Genomics, Unknown Function 30-nov-00 1gh9 Mol_id"/>
    <property type="match status" value="1"/>
</dbReference>
<evidence type="ECO:0000313" key="2">
    <source>
        <dbReference type="EMBL" id="QCO55744.1"/>
    </source>
</evidence>
<dbReference type="InterPro" id="IPR038020">
    <property type="entry name" value="MbtH-like_sf"/>
</dbReference>
<feature type="domain" description="MbtH-like" evidence="1">
    <location>
        <begin position="3"/>
        <end position="50"/>
    </location>
</feature>
<dbReference type="GO" id="GO:0019290">
    <property type="term" value="P:siderophore biosynthetic process"/>
    <property type="evidence" value="ECO:0007669"/>
    <property type="project" value="TreeGrafter"/>
</dbReference>
<dbReference type="EMBL" id="CP039964">
    <property type="protein sequence ID" value="QCO55744.1"/>
    <property type="molecule type" value="Genomic_DNA"/>
</dbReference>
<dbReference type="AlphaFoldDB" id="A0A4V1E0T4"/>
<dbReference type="SMART" id="SM00923">
    <property type="entry name" value="MbtH"/>
    <property type="match status" value="1"/>
</dbReference>
<dbReference type="KEGG" id="pseb:EOK75_08315"/>
<dbReference type="Pfam" id="PF03621">
    <property type="entry name" value="MbtH"/>
    <property type="match status" value="1"/>
</dbReference>
<reference evidence="2 3" key="1">
    <citation type="submission" date="2019-05" db="EMBL/GenBank/DDBJ databases">
        <title>Pseudorhodobacter turbinis sp. nov., isolated from the gut of the Korean turban shell.</title>
        <authorList>
            <person name="Jeong Y.-S."/>
            <person name="Kang W.-R."/>
            <person name="Bae J.-W."/>
        </authorList>
    </citation>
    <scope>NUCLEOTIDE SEQUENCE [LARGE SCALE GENOMIC DNA]</scope>
    <source>
        <strain evidence="2 3">S12M18</strain>
    </source>
</reference>
<organism evidence="2 3">
    <name type="scientific">Pseudorhodobacter turbinis</name>
    <dbReference type="NCBI Taxonomy" id="2500533"/>
    <lineage>
        <taxon>Bacteria</taxon>
        <taxon>Pseudomonadati</taxon>
        <taxon>Pseudomonadota</taxon>
        <taxon>Alphaproteobacteria</taxon>
        <taxon>Rhodobacterales</taxon>
        <taxon>Paracoccaceae</taxon>
        <taxon>Pseudorhodobacter</taxon>
    </lineage>
</organism>
<dbReference type="PANTHER" id="PTHR38444">
    <property type="entry name" value="ENTEROBACTIN BIOSYNTHESIS PROTEIN YBDZ"/>
    <property type="match status" value="1"/>
</dbReference>
<dbReference type="RefSeq" id="WP_137193505.1">
    <property type="nucleotide sequence ID" value="NZ_CP039964.1"/>
</dbReference>
<dbReference type="PANTHER" id="PTHR38444:SF1">
    <property type="entry name" value="ENTEROBACTIN BIOSYNTHESIS PROTEIN YBDZ"/>
    <property type="match status" value="1"/>
</dbReference>
<accession>A0A4V1E0T4</accession>
<gene>
    <name evidence="2" type="ORF">EOK75_08315</name>
</gene>
<dbReference type="Proteomes" id="UP000298631">
    <property type="component" value="Chromosome"/>
</dbReference>